<dbReference type="AlphaFoldDB" id="A0AAD9GI17"/>
<evidence type="ECO:0000256" key="2">
    <source>
        <dbReference type="SAM" id="SignalP"/>
    </source>
</evidence>
<protein>
    <recommendedName>
        <fullName evidence="1">Elicitin</fullName>
    </recommendedName>
</protein>
<comment type="caution">
    <text evidence="3">The sequence shown here is derived from an EMBL/GenBank/DDBJ whole genome shotgun (WGS) entry which is preliminary data.</text>
</comment>
<comment type="similarity">
    <text evidence="1">Belongs to the elicitin family.</text>
</comment>
<keyword evidence="2" id="KW-0732">Signal</keyword>
<accession>A0AAD9GI17</accession>
<keyword evidence="1" id="KW-1015">Disulfide bond</keyword>
<comment type="subcellular location">
    <subcellularLocation>
        <location evidence="1">Secreted</location>
    </subcellularLocation>
</comment>
<dbReference type="InterPro" id="IPR002200">
    <property type="entry name" value="Elicitin"/>
</dbReference>
<evidence type="ECO:0000313" key="4">
    <source>
        <dbReference type="Proteomes" id="UP001259832"/>
    </source>
</evidence>
<comment type="function">
    <text evidence="1">Induces local and distal defense responses (incompatible hypersensitive reaction) in plants from the solanaceae and cruciferae families. Elicits leaf necrosis and causes the accumulation of pathogenesis-related proteins. Might interact with the lipidic molecules of the plasma membrane.</text>
</comment>
<name>A0AAD9GI17_9STRA</name>
<feature type="chain" id="PRO_5042117680" description="Elicitin" evidence="2">
    <location>
        <begin position="25"/>
        <end position="140"/>
    </location>
</feature>
<organism evidence="3 4">
    <name type="scientific">Phytophthora citrophthora</name>
    <dbReference type="NCBI Taxonomy" id="4793"/>
    <lineage>
        <taxon>Eukaryota</taxon>
        <taxon>Sar</taxon>
        <taxon>Stramenopiles</taxon>
        <taxon>Oomycota</taxon>
        <taxon>Peronosporomycetes</taxon>
        <taxon>Peronosporales</taxon>
        <taxon>Peronosporaceae</taxon>
        <taxon>Phytophthora</taxon>
    </lineage>
</organism>
<sequence>MTNSFIRSATVFLLFGCTLSAVTSTECSDTVSNPIKASLDDKTLFSTCAATSSGVRLGTESLLDVLNLPEQAFLLFCRAPTCIKPVETLLSSIPTDCLITYHGSPRNISAEVSTLYSECVKVVGAADKTDEDYVYRYFLD</sequence>
<feature type="signal peptide" evidence="2">
    <location>
        <begin position="1"/>
        <end position="24"/>
    </location>
</feature>
<dbReference type="Proteomes" id="UP001259832">
    <property type="component" value="Unassembled WGS sequence"/>
</dbReference>
<keyword evidence="1" id="KW-0928">Hypersensitive response elicitation</keyword>
<dbReference type="GO" id="GO:0005576">
    <property type="term" value="C:extracellular region"/>
    <property type="evidence" value="ECO:0007669"/>
    <property type="project" value="UniProtKB-SubCell"/>
</dbReference>
<keyword evidence="4" id="KW-1185">Reference proteome</keyword>
<evidence type="ECO:0000313" key="3">
    <source>
        <dbReference type="EMBL" id="KAK1938950.1"/>
    </source>
</evidence>
<evidence type="ECO:0000256" key="1">
    <source>
        <dbReference type="RuleBase" id="RU368111"/>
    </source>
</evidence>
<reference evidence="3" key="1">
    <citation type="submission" date="2023-08" db="EMBL/GenBank/DDBJ databases">
        <title>Reference Genome Resource for the Citrus Pathogen Phytophthora citrophthora.</title>
        <authorList>
            <person name="Moller H."/>
            <person name="Coetzee B."/>
            <person name="Rose L.J."/>
            <person name="Van Niekerk J.M."/>
        </authorList>
    </citation>
    <scope>NUCLEOTIDE SEQUENCE</scope>
    <source>
        <strain evidence="3">STE-U-9442</strain>
    </source>
</reference>
<dbReference type="Pfam" id="PF00964">
    <property type="entry name" value="Elicitin"/>
    <property type="match status" value="1"/>
</dbReference>
<dbReference type="SMART" id="SM01187">
    <property type="entry name" value="Elicitin"/>
    <property type="match status" value="1"/>
</dbReference>
<keyword evidence="1" id="KW-0964">Secreted</keyword>
<gene>
    <name evidence="3" type="ORF">P3T76_009025</name>
</gene>
<dbReference type="GO" id="GO:0052040">
    <property type="term" value="P:symbiont-mediated perturbation of host programmed cell death"/>
    <property type="evidence" value="ECO:0007669"/>
    <property type="project" value="UniProtKB-UniRule"/>
</dbReference>
<proteinExistence type="inferred from homology"/>
<dbReference type="EMBL" id="JASMQC010000017">
    <property type="protein sequence ID" value="KAK1938950.1"/>
    <property type="molecule type" value="Genomic_DNA"/>
</dbReference>